<comment type="caution">
    <text evidence="1">The sequence shown here is derived from an EMBL/GenBank/DDBJ whole genome shotgun (WGS) entry which is preliminary data.</text>
</comment>
<organism evidence="1 2">
    <name type="scientific">Spirosoma validum</name>
    <dbReference type="NCBI Taxonomy" id="2771355"/>
    <lineage>
        <taxon>Bacteria</taxon>
        <taxon>Pseudomonadati</taxon>
        <taxon>Bacteroidota</taxon>
        <taxon>Cytophagia</taxon>
        <taxon>Cytophagales</taxon>
        <taxon>Cytophagaceae</taxon>
        <taxon>Spirosoma</taxon>
    </lineage>
</organism>
<protein>
    <submittedName>
        <fullName evidence="1">Uncharacterized protein</fullName>
    </submittedName>
</protein>
<dbReference type="AlphaFoldDB" id="A0A927B8I9"/>
<sequence length="106" mass="12007">MPTLNQRVQIVFERLDTNAHAFAEAHSLVASSLYNIVKNNRRPNSETLERMCAAEPRISAEYLLRGEGEPLRDARMISNLSTVEQLRSLKEDIVQSLDKRILELGG</sequence>
<gene>
    <name evidence="1" type="ORF">IC230_30120</name>
</gene>
<evidence type="ECO:0000313" key="1">
    <source>
        <dbReference type="EMBL" id="MBD2757171.1"/>
    </source>
</evidence>
<dbReference type="EMBL" id="JACXAA010000018">
    <property type="protein sequence ID" value="MBD2757171.1"/>
    <property type="molecule type" value="Genomic_DNA"/>
</dbReference>
<reference evidence="1" key="1">
    <citation type="submission" date="2020-09" db="EMBL/GenBank/DDBJ databases">
        <authorList>
            <person name="Kim M.K."/>
        </authorList>
    </citation>
    <scope>NUCLEOTIDE SEQUENCE</scope>
    <source>
        <strain evidence="1">BT704</strain>
    </source>
</reference>
<accession>A0A927B8I9</accession>
<name>A0A927B8I9_9BACT</name>
<evidence type="ECO:0000313" key="2">
    <source>
        <dbReference type="Proteomes" id="UP000653797"/>
    </source>
</evidence>
<proteinExistence type="predicted"/>
<dbReference type="Proteomes" id="UP000653797">
    <property type="component" value="Unassembled WGS sequence"/>
</dbReference>
<keyword evidence="2" id="KW-1185">Reference proteome</keyword>